<gene>
    <name evidence="2" type="ORF">WISP_102183</name>
</gene>
<dbReference type="EMBL" id="WHWB01034308">
    <property type="protein sequence ID" value="KAJ7411591.1"/>
    <property type="molecule type" value="Genomic_DNA"/>
</dbReference>
<evidence type="ECO:0000313" key="2">
    <source>
        <dbReference type="EMBL" id="KAJ7411591.1"/>
    </source>
</evidence>
<sequence>MYQDYNNKTYCSQNKREDPRPSEMLQQGSSRDGTRVVPGAVFKDIMDTPNLGLDFLQSNVNESDDSFPIGGFPAFKGVNRSSQVSVSEDLLSIPSSPASKSLMKMMKRPGPKIEPCGTPLVTGNQPDVTSFTITLCARPMNQLLTHCMMCLSSCAGHFVQKDPMRDSIESFIETKKDYINWLPLIL</sequence>
<organism evidence="2 3">
    <name type="scientific">Willisornis vidua</name>
    <name type="common">Xingu scale-backed antbird</name>
    <dbReference type="NCBI Taxonomy" id="1566151"/>
    <lineage>
        <taxon>Eukaryota</taxon>
        <taxon>Metazoa</taxon>
        <taxon>Chordata</taxon>
        <taxon>Craniata</taxon>
        <taxon>Vertebrata</taxon>
        <taxon>Euteleostomi</taxon>
        <taxon>Archelosauria</taxon>
        <taxon>Archosauria</taxon>
        <taxon>Dinosauria</taxon>
        <taxon>Saurischia</taxon>
        <taxon>Theropoda</taxon>
        <taxon>Coelurosauria</taxon>
        <taxon>Aves</taxon>
        <taxon>Neognathae</taxon>
        <taxon>Neoaves</taxon>
        <taxon>Telluraves</taxon>
        <taxon>Australaves</taxon>
        <taxon>Passeriformes</taxon>
        <taxon>Thamnophilidae</taxon>
        <taxon>Willisornis</taxon>
    </lineage>
</organism>
<dbReference type="Proteomes" id="UP001145742">
    <property type="component" value="Unassembled WGS sequence"/>
</dbReference>
<comment type="caution">
    <text evidence="2">The sequence shown here is derived from an EMBL/GenBank/DDBJ whole genome shotgun (WGS) entry which is preliminary data.</text>
</comment>
<proteinExistence type="predicted"/>
<reference evidence="2" key="1">
    <citation type="submission" date="2019-10" db="EMBL/GenBank/DDBJ databases">
        <authorList>
            <person name="Soares A.E.R."/>
            <person name="Aleixo A."/>
            <person name="Schneider P."/>
            <person name="Miyaki C.Y."/>
            <person name="Schneider M.P."/>
            <person name="Mello C."/>
            <person name="Vasconcelos A.T.R."/>
        </authorList>
    </citation>
    <scope>NUCLEOTIDE SEQUENCE</scope>
    <source>
        <tissue evidence="2">Muscle</tissue>
    </source>
</reference>
<evidence type="ECO:0000313" key="3">
    <source>
        <dbReference type="Proteomes" id="UP001145742"/>
    </source>
</evidence>
<accession>A0ABQ9D339</accession>
<name>A0ABQ9D339_9PASS</name>
<feature type="compositionally biased region" description="Polar residues" evidence="1">
    <location>
        <begin position="1"/>
        <end position="13"/>
    </location>
</feature>
<feature type="region of interest" description="Disordered" evidence="1">
    <location>
        <begin position="1"/>
        <end position="35"/>
    </location>
</feature>
<protein>
    <submittedName>
        <fullName evidence="2">Uncharacterized protein</fullName>
    </submittedName>
</protein>
<evidence type="ECO:0000256" key="1">
    <source>
        <dbReference type="SAM" id="MobiDB-lite"/>
    </source>
</evidence>
<keyword evidence="3" id="KW-1185">Reference proteome</keyword>